<evidence type="ECO:0000259" key="2">
    <source>
        <dbReference type="Pfam" id="PF25472"/>
    </source>
</evidence>
<protein>
    <submittedName>
        <fullName evidence="3">DNA repair protein</fullName>
    </submittedName>
</protein>
<evidence type="ECO:0000313" key="3">
    <source>
        <dbReference type="EMBL" id="RCI71126.1"/>
    </source>
</evidence>
<proteinExistence type="predicted"/>
<organism evidence="3 4">
    <name type="scientific">Pseudomonas aeruginosa</name>
    <dbReference type="NCBI Taxonomy" id="287"/>
    <lineage>
        <taxon>Bacteria</taxon>
        <taxon>Pseudomonadati</taxon>
        <taxon>Pseudomonadota</taxon>
        <taxon>Gammaproteobacteria</taxon>
        <taxon>Pseudomonadales</taxon>
        <taxon>Pseudomonadaceae</taxon>
        <taxon>Pseudomonas</taxon>
    </lineage>
</organism>
<accession>A0A367M0X4</accession>
<dbReference type="EMBL" id="QORE01001591">
    <property type="protein sequence ID" value="RCI71126.1"/>
    <property type="molecule type" value="Genomic_DNA"/>
</dbReference>
<comment type="caution">
    <text evidence="3">The sequence shown here is derived from an EMBL/GenBank/DDBJ whole genome shotgun (WGS) entry which is preliminary data.</text>
</comment>
<dbReference type="Proteomes" id="UP000253594">
    <property type="component" value="Unassembled WGS sequence"/>
</dbReference>
<feature type="non-terminal residue" evidence="3">
    <location>
        <position position="349"/>
    </location>
</feature>
<name>A0A367M0X4_PSEAI</name>
<dbReference type="Pfam" id="PF25472">
    <property type="entry name" value="DUF7902"/>
    <property type="match status" value="1"/>
</dbReference>
<dbReference type="AlphaFoldDB" id="A0A367M0X4"/>
<dbReference type="Pfam" id="PF12458">
    <property type="entry name" value="DUF3686"/>
    <property type="match status" value="1"/>
</dbReference>
<evidence type="ECO:0000259" key="1">
    <source>
        <dbReference type="Pfam" id="PF12458"/>
    </source>
</evidence>
<feature type="non-terminal residue" evidence="3">
    <location>
        <position position="1"/>
    </location>
</feature>
<feature type="domain" description="DUF3686" evidence="1">
    <location>
        <begin position="3"/>
        <end position="110"/>
    </location>
</feature>
<reference evidence="3 4" key="1">
    <citation type="submission" date="2018-07" db="EMBL/GenBank/DDBJ databases">
        <title>Mechanisms of high-level aminoglycoside resistance among Gram-negative pathogens in Brazil.</title>
        <authorList>
            <person name="Ballaben A.S."/>
            <person name="Darini A.L.C."/>
            <person name="Doi Y."/>
        </authorList>
    </citation>
    <scope>NUCLEOTIDE SEQUENCE [LARGE SCALE GENOMIC DNA]</scope>
    <source>
        <strain evidence="3 4">B2-305</strain>
    </source>
</reference>
<dbReference type="InterPro" id="IPR020958">
    <property type="entry name" value="DUF3686"/>
</dbReference>
<gene>
    <name evidence="3" type="ORF">DT376_30810</name>
</gene>
<evidence type="ECO:0000313" key="4">
    <source>
        <dbReference type="Proteomes" id="UP000253594"/>
    </source>
</evidence>
<feature type="domain" description="DUF7902" evidence="2">
    <location>
        <begin position="231"/>
        <end position="314"/>
    </location>
</feature>
<sequence>MCIRDRLQNPLFGHGYARLEDGRMVIFAAEGEEPTRIHPMQVWQTPFCTEEYAARQPARSGFLGRIGNAELVRGVSDLYDLCREIETPAVSIQRYSLLCQNPQRLFDVYHWLGSDQLDGLAPLLREVAATAELVLDEYEKVESIRRQSAQAMVDAEERHKALLSGLLPDGWDRVQQFVDGLNGITAQRGLLLTIREYRYIDVARLDAMEAELLAAHERVAAATATFLASEQALQPLLERLQSLDGEAQKAETVAQLGEPLAALEAMAGDLDMLSSLMASLRIDDATQRTRIIESISEIYARLNQAKARAEQRRKGLGSSETVAQFGAQFKLFGQGITNALAQAQDLSLI</sequence>
<dbReference type="InterPro" id="IPR057224">
    <property type="entry name" value="DUF7902"/>
</dbReference>